<organism evidence="1 2">
    <name type="scientific">Ollibium composti</name>
    <dbReference type="NCBI Taxonomy" id="2675109"/>
    <lineage>
        <taxon>Bacteria</taxon>
        <taxon>Pseudomonadati</taxon>
        <taxon>Pseudomonadota</taxon>
        <taxon>Alphaproteobacteria</taxon>
        <taxon>Hyphomicrobiales</taxon>
        <taxon>Phyllobacteriaceae</taxon>
        <taxon>Ollibium</taxon>
    </lineage>
</organism>
<evidence type="ECO:0000313" key="2">
    <source>
        <dbReference type="Proteomes" id="UP000306441"/>
    </source>
</evidence>
<protein>
    <submittedName>
        <fullName evidence="1">Uncharacterized protein</fullName>
    </submittedName>
</protein>
<accession>A0ABY2Q2C8</accession>
<evidence type="ECO:0000313" key="1">
    <source>
        <dbReference type="EMBL" id="THF55079.1"/>
    </source>
</evidence>
<reference evidence="1 2" key="1">
    <citation type="submission" date="2019-04" db="EMBL/GenBank/DDBJ databases">
        <title>Mesorhizobium composti sp. nov., isolated from compost.</title>
        <authorList>
            <person name="Lin S.-Y."/>
            <person name="Hameed A."/>
            <person name="Hsieh Y.-T."/>
            <person name="Young C.-C."/>
        </authorList>
    </citation>
    <scope>NUCLEOTIDE SEQUENCE [LARGE SCALE GENOMIC DNA]</scope>
    <source>
        <strain evidence="1 2">CC-YTH430</strain>
    </source>
</reference>
<name>A0ABY2Q2C8_9HYPH</name>
<sequence length="93" mass="10389">MRFLHDAEEPPPLLHPNMAHRYHARVDELYAALQEDSEETRMTAAKLVRSRFKEIILTPEETGMQIDVGVDLAGIPSISLNSKRPARGGPIAN</sequence>
<comment type="caution">
    <text evidence="1">The sequence shown here is derived from an EMBL/GenBank/DDBJ whole genome shotgun (WGS) entry which is preliminary data.</text>
</comment>
<dbReference type="EMBL" id="SSNY01000013">
    <property type="protein sequence ID" value="THF55079.1"/>
    <property type="molecule type" value="Genomic_DNA"/>
</dbReference>
<dbReference type="Proteomes" id="UP000306441">
    <property type="component" value="Unassembled WGS sequence"/>
</dbReference>
<keyword evidence="2" id="KW-1185">Reference proteome</keyword>
<dbReference type="RefSeq" id="WP_136359851.1">
    <property type="nucleotide sequence ID" value="NZ_SSNY01000013.1"/>
</dbReference>
<proteinExistence type="predicted"/>
<gene>
    <name evidence="1" type="ORF">E6C48_19490</name>
</gene>